<reference evidence="7 8" key="1">
    <citation type="journal article" date="2015" name="Nature">
        <title>rRNA introns, odd ribosomes, and small enigmatic genomes across a large radiation of phyla.</title>
        <authorList>
            <person name="Brown C.T."/>
            <person name="Hug L.A."/>
            <person name="Thomas B.C."/>
            <person name="Sharon I."/>
            <person name="Castelle C.J."/>
            <person name="Singh A."/>
            <person name="Wilkins M.J."/>
            <person name="Williams K.H."/>
            <person name="Banfield J.F."/>
        </authorList>
    </citation>
    <scope>NUCLEOTIDE SEQUENCE [LARGE SCALE GENOMIC DNA]</scope>
</reference>
<sequence length="350" mass="40404">MDKIIFFAILIIFPLGQITKLGFVNLIDVFVVILTLITILKKPKYPNWYKYFLTFILFCVFSLIFNYQLTELKSILYLVRLISYSFIAVYVFNFYRKQIINSYLLILSCVSATLGWLQYIFLPDVRFLKNFGWDDHLYRMVGTFFDPTYLALIILLGIIIAVYKKHTKIFYFLLISLAFTYSRSTYLALGLFLLYKRKFLAIAFFAITVLLLPKMLSEGTDFGRVVSSQNKLSNYVETFKVIKKSPAIGVGFNNFCFARTNIEINSHACFGSDSSLLLILATTGVIGLFLFISFVLRVTSLAHTTYYIILTTSFVVVLVHSLFANSLFYPHIMFWLFSLVGLGSEVNRKR</sequence>
<feature type="transmembrane region" description="Helical" evidence="5">
    <location>
        <begin position="51"/>
        <end position="69"/>
    </location>
</feature>
<evidence type="ECO:0000256" key="1">
    <source>
        <dbReference type="ARBA" id="ARBA00004141"/>
    </source>
</evidence>
<dbReference type="PANTHER" id="PTHR37422:SF23">
    <property type="entry name" value="TEICHURONIC ACID BIOSYNTHESIS PROTEIN TUAE"/>
    <property type="match status" value="1"/>
</dbReference>
<feature type="transmembrane region" description="Helical" evidence="5">
    <location>
        <begin position="75"/>
        <end position="95"/>
    </location>
</feature>
<keyword evidence="4 5" id="KW-0472">Membrane</keyword>
<feature type="transmembrane region" description="Helical" evidence="5">
    <location>
        <begin position="305"/>
        <end position="329"/>
    </location>
</feature>
<evidence type="ECO:0000313" key="8">
    <source>
        <dbReference type="Proteomes" id="UP000033995"/>
    </source>
</evidence>
<feature type="domain" description="O-antigen ligase-related" evidence="6">
    <location>
        <begin position="171"/>
        <end position="292"/>
    </location>
</feature>
<comment type="subcellular location">
    <subcellularLocation>
        <location evidence="1">Membrane</location>
        <topology evidence="1">Multi-pass membrane protein</topology>
    </subcellularLocation>
</comment>
<dbReference type="InterPro" id="IPR051533">
    <property type="entry name" value="WaaL-like"/>
</dbReference>
<evidence type="ECO:0000256" key="3">
    <source>
        <dbReference type="ARBA" id="ARBA00022989"/>
    </source>
</evidence>
<dbReference type="Pfam" id="PF04932">
    <property type="entry name" value="Wzy_C"/>
    <property type="match status" value="1"/>
</dbReference>
<evidence type="ECO:0000256" key="2">
    <source>
        <dbReference type="ARBA" id="ARBA00022692"/>
    </source>
</evidence>
<protein>
    <recommendedName>
        <fullName evidence="6">O-antigen ligase-related domain-containing protein</fullName>
    </recommendedName>
</protein>
<organism evidence="7 8">
    <name type="scientific">Candidatus Woesebacteria bacterium GW2011_GWA2_33_28</name>
    <dbReference type="NCBI Taxonomy" id="1618561"/>
    <lineage>
        <taxon>Bacteria</taxon>
        <taxon>Candidatus Woeseibacteriota</taxon>
    </lineage>
</organism>
<evidence type="ECO:0000256" key="4">
    <source>
        <dbReference type="ARBA" id="ARBA00023136"/>
    </source>
</evidence>
<gene>
    <name evidence="7" type="ORF">UR38_C0008G0031</name>
</gene>
<feature type="transmembrane region" description="Helical" evidence="5">
    <location>
        <begin position="102"/>
        <end position="121"/>
    </location>
</feature>
<dbReference type="Proteomes" id="UP000033995">
    <property type="component" value="Unassembled WGS sequence"/>
</dbReference>
<keyword evidence="2 5" id="KW-0812">Transmembrane</keyword>
<dbReference type="PANTHER" id="PTHR37422">
    <property type="entry name" value="TEICHURONIC ACID BIOSYNTHESIS PROTEIN TUAE"/>
    <property type="match status" value="1"/>
</dbReference>
<dbReference type="InterPro" id="IPR007016">
    <property type="entry name" value="O-antigen_ligase-rel_domated"/>
</dbReference>
<keyword evidence="3 5" id="KW-1133">Transmembrane helix</keyword>
<feature type="transmembrane region" description="Helical" evidence="5">
    <location>
        <begin position="170"/>
        <end position="193"/>
    </location>
</feature>
<evidence type="ECO:0000259" key="6">
    <source>
        <dbReference type="Pfam" id="PF04932"/>
    </source>
</evidence>
<comment type="caution">
    <text evidence="7">The sequence shown here is derived from an EMBL/GenBank/DDBJ whole genome shotgun (WGS) entry which is preliminary data.</text>
</comment>
<proteinExistence type="predicted"/>
<feature type="transmembrane region" description="Helical" evidence="5">
    <location>
        <begin position="6"/>
        <end position="39"/>
    </location>
</feature>
<dbReference type="GO" id="GO:0016020">
    <property type="term" value="C:membrane"/>
    <property type="evidence" value="ECO:0007669"/>
    <property type="project" value="UniProtKB-SubCell"/>
</dbReference>
<dbReference type="AlphaFoldDB" id="A0A0G0C6C0"/>
<evidence type="ECO:0000256" key="5">
    <source>
        <dbReference type="SAM" id="Phobius"/>
    </source>
</evidence>
<feature type="transmembrane region" description="Helical" evidence="5">
    <location>
        <begin position="276"/>
        <end position="299"/>
    </location>
</feature>
<dbReference type="EMBL" id="LBOZ01000008">
    <property type="protein sequence ID" value="KKP46800.1"/>
    <property type="molecule type" value="Genomic_DNA"/>
</dbReference>
<accession>A0A0G0C6C0</accession>
<name>A0A0G0C6C0_9BACT</name>
<evidence type="ECO:0000313" key="7">
    <source>
        <dbReference type="EMBL" id="KKP46800.1"/>
    </source>
</evidence>
<feature type="transmembrane region" description="Helical" evidence="5">
    <location>
        <begin position="141"/>
        <end position="163"/>
    </location>
</feature>